<dbReference type="OrthoDB" id="46396at2759"/>
<dbReference type="EMBL" id="HG994586">
    <property type="protein sequence ID" value="CAF3010101.1"/>
    <property type="molecule type" value="Genomic_DNA"/>
</dbReference>
<comment type="subcellular location">
    <subcellularLocation>
        <location evidence="1">Membrane</location>
        <topology evidence="1">Multi-pass membrane protein</topology>
    </subcellularLocation>
</comment>
<reference evidence="7" key="1">
    <citation type="submission" date="2021-02" db="EMBL/GenBank/DDBJ databases">
        <authorList>
            <person name="Bekaert M."/>
        </authorList>
    </citation>
    <scope>NUCLEOTIDE SEQUENCE</scope>
    <source>
        <strain evidence="7">IoA-00</strain>
    </source>
</reference>
<dbReference type="AlphaFoldDB" id="A0A7R8D300"/>
<dbReference type="Proteomes" id="UP000675881">
    <property type="component" value="Chromosome 7"/>
</dbReference>
<evidence type="ECO:0000256" key="6">
    <source>
        <dbReference type="ARBA" id="ARBA00023136"/>
    </source>
</evidence>
<keyword evidence="6" id="KW-0472">Membrane</keyword>
<protein>
    <submittedName>
        <fullName evidence="7">SLC29A1_2_3</fullName>
    </submittedName>
</protein>
<evidence type="ECO:0000313" key="8">
    <source>
        <dbReference type="Proteomes" id="UP000675881"/>
    </source>
</evidence>
<comment type="similarity">
    <text evidence="2">Belongs to the SLC29A/ENT transporter (TC 2.A.57) family.</text>
</comment>
<keyword evidence="8" id="KW-1185">Reference proteome</keyword>
<gene>
    <name evidence="7" type="ORF">LSAA_12734</name>
</gene>
<sequence>MVRTKPLHPKDSYRFIFIVMIWIGITTLLPWNMMVAVHEYWMYKFRDIPEQQHLYTSPQNDSNHLKKGELNDTQVHWGSYLSISSMVPYIIGLLFTIICGLIFAKVNTDSLQGLVAQVGVAAAFPSNYMNALTQGQAIGGIISCSVNIGILAAGADHNTAAFMCFVLATLFTFICGVLIILMTKTDFYKYFHPEEKSVFPALTSLISSTVDPHHATEWHTKYFIPIGSFLMYNIGDYFGRFLAGWIQWPKPSSMGSYILLFSSISRIIFIPLFLCCNIQPDNRYYTDVYIESDAAFIILIIIFSITNGYIGNICLMFGPKTLAVQREQMKGGEILIAAMIIGLNRWSRTL</sequence>
<dbReference type="GO" id="GO:0005337">
    <property type="term" value="F:nucleoside transmembrane transporter activity"/>
    <property type="evidence" value="ECO:0007669"/>
    <property type="project" value="InterPro"/>
</dbReference>
<dbReference type="PRINTS" id="PR01130">
    <property type="entry name" value="DERENTRNSPRT"/>
</dbReference>
<keyword evidence="4" id="KW-0812">Transmembrane</keyword>
<proteinExistence type="inferred from homology"/>
<keyword evidence="5" id="KW-1133">Transmembrane helix</keyword>
<dbReference type="Pfam" id="PF01733">
    <property type="entry name" value="Nucleoside_tran"/>
    <property type="match status" value="2"/>
</dbReference>
<accession>A0A7R8D300</accession>
<evidence type="ECO:0000256" key="4">
    <source>
        <dbReference type="ARBA" id="ARBA00022692"/>
    </source>
</evidence>
<evidence type="ECO:0000256" key="5">
    <source>
        <dbReference type="ARBA" id="ARBA00022989"/>
    </source>
</evidence>
<dbReference type="PANTHER" id="PTHR10332:SF88">
    <property type="entry name" value="EQUILIBRATIVE NUCLEOSIDE TRANSPORTER 1, ISOFORM A"/>
    <property type="match status" value="1"/>
</dbReference>
<evidence type="ECO:0000313" key="7">
    <source>
        <dbReference type="EMBL" id="CAF3010101.1"/>
    </source>
</evidence>
<dbReference type="GO" id="GO:0005886">
    <property type="term" value="C:plasma membrane"/>
    <property type="evidence" value="ECO:0007669"/>
    <property type="project" value="TreeGrafter"/>
</dbReference>
<name>A0A7R8D300_LEPSM</name>
<evidence type="ECO:0000256" key="2">
    <source>
        <dbReference type="ARBA" id="ARBA00007965"/>
    </source>
</evidence>
<organism evidence="7 8">
    <name type="scientific">Lepeophtheirus salmonis</name>
    <name type="common">Salmon louse</name>
    <name type="synonym">Caligus salmonis</name>
    <dbReference type="NCBI Taxonomy" id="72036"/>
    <lineage>
        <taxon>Eukaryota</taxon>
        <taxon>Metazoa</taxon>
        <taxon>Ecdysozoa</taxon>
        <taxon>Arthropoda</taxon>
        <taxon>Crustacea</taxon>
        <taxon>Multicrustacea</taxon>
        <taxon>Hexanauplia</taxon>
        <taxon>Copepoda</taxon>
        <taxon>Siphonostomatoida</taxon>
        <taxon>Caligidae</taxon>
        <taxon>Lepeophtheirus</taxon>
    </lineage>
</organism>
<dbReference type="InterPro" id="IPR002259">
    <property type="entry name" value="Eqnu_transpt"/>
</dbReference>
<keyword evidence="3" id="KW-0813">Transport</keyword>
<evidence type="ECO:0000256" key="3">
    <source>
        <dbReference type="ARBA" id="ARBA00022448"/>
    </source>
</evidence>
<evidence type="ECO:0000256" key="1">
    <source>
        <dbReference type="ARBA" id="ARBA00004141"/>
    </source>
</evidence>
<dbReference type="PANTHER" id="PTHR10332">
    <property type="entry name" value="EQUILIBRATIVE NUCLEOSIDE TRANSPORTER"/>
    <property type="match status" value="1"/>
</dbReference>